<dbReference type="AlphaFoldDB" id="A0A0A9FIZ6"/>
<sequence>MLHWLTGAGSKHCHLHAVNSTENTGIRKHLRWLTVFACKFQTCTHDHRNV</sequence>
<reference evidence="1" key="1">
    <citation type="submission" date="2014-09" db="EMBL/GenBank/DDBJ databases">
        <authorList>
            <person name="Magalhaes I.L.F."/>
            <person name="Oliveira U."/>
            <person name="Santos F.R."/>
            <person name="Vidigal T.H.D.A."/>
            <person name="Brescovit A.D."/>
            <person name="Santos A.J."/>
        </authorList>
    </citation>
    <scope>NUCLEOTIDE SEQUENCE</scope>
    <source>
        <tissue evidence="1">Shoot tissue taken approximately 20 cm above the soil surface</tissue>
    </source>
</reference>
<protein>
    <submittedName>
        <fullName evidence="1">Uncharacterized protein</fullName>
    </submittedName>
</protein>
<organism evidence="1">
    <name type="scientific">Arundo donax</name>
    <name type="common">Giant reed</name>
    <name type="synonym">Donax arundinaceus</name>
    <dbReference type="NCBI Taxonomy" id="35708"/>
    <lineage>
        <taxon>Eukaryota</taxon>
        <taxon>Viridiplantae</taxon>
        <taxon>Streptophyta</taxon>
        <taxon>Embryophyta</taxon>
        <taxon>Tracheophyta</taxon>
        <taxon>Spermatophyta</taxon>
        <taxon>Magnoliopsida</taxon>
        <taxon>Liliopsida</taxon>
        <taxon>Poales</taxon>
        <taxon>Poaceae</taxon>
        <taxon>PACMAD clade</taxon>
        <taxon>Arundinoideae</taxon>
        <taxon>Arundineae</taxon>
        <taxon>Arundo</taxon>
    </lineage>
</organism>
<accession>A0A0A9FIZ6</accession>
<evidence type="ECO:0000313" key="1">
    <source>
        <dbReference type="EMBL" id="JAE11189.1"/>
    </source>
</evidence>
<name>A0A0A9FIZ6_ARUDO</name>
<reference evidence="1" key="2">
    <citation type="journal article" date="2015" name="Data Brief">
        <title>Shoot transcriptome of the giant reed, Arundo donax.</title>
        <authorList>
            <person name="Barrero R.A."/>
            <person name="Guerrero F.D."/>
            <person name="Moolhuijzen P."/>
            <person name="Goolsby J.A."/>
            <person name="Tidwell J."/>
            <person name="Bellgard S.E."/>
            <person name="Bellgard M.I."/>
        </authorList>
    </citation>
    <scope>NUCLEOTIDE SEQUENCE</scope>
    <source>
        <tissue evidence="1">Shoot tissue taken approximately 20 cm above the soil surface</tissue>
    </source>
</reference>
<dbReference type="EMBL" id="GBRH01186707">
    <property type="protein sequence ID" value="JAE11189.1"/>
    <property type="molecule type" value="Transcribed_RNA"/>
</dbReference>
<proteinExistence type="predicted"/>